<dbReference type="Gene3D" id="3.30.70.2450">
    <property type="match status" value="1"/>
</dbReference>
<dbReference type="SUPFAM" id="SSF51905">
    <property type="entry name" value="FAD/NAD(P)-binding domain"/>
    <property type="match status" value="1"/>
</dbReference>
<protein>
    <submittedName>
        <fullName evidence="3">3-(3-hydroxy-phenyl)propionate hydroxylase</fullName>
        <ecNumber evidence="3">1.14.13.127</ecNumber>
    </submittedName>
</protein>
<dbReference type="GO" id="GO:0071949">
    <property type="term" value="F:FAD binding"/>
    <property type="evidence" value="ECO:0007669"/>
    <property type="project" value="InterPro"/>
</dbReference>
<dbReference type="RefSeq" id="WP_221231108.1">
    <property type="nucleotide sequence ID" value="NZ_JACIJP010000006.1"/>
</dbReference>
<evidence type="ECO:0000256" key="1">
    <source>
        <dbReference type="ARBA" id="ARBA00023002"/>
    </source>
</evidence>
<reference evidence="3 4" key="1">
    <citation type="submission" date="2020-08" db="EMBL/GenBank/DDBJ databases">
        <title>Genomic Encyclopedia of Type Strains, Phase IV (KMG-IV): sequencing the most valuable type-strain genomes for metagenomic binning, comparative biology and taxonomic classification.</title>
        <authorList>
            <person name="Goeker M."/>
        </authorList>
    </citation>
    <scope>NUCLEOTIDE SEQUENCE [LARGE SCALE GENOMIC DNA]</scope>
    <source>
        <strain evidence="3 4">DSM 102255</strain>
    </source>
</reference>
<dbReference type="EMBL" id="JACIJP010000006">
    <property type="protein sequence ID" value="MBB6125342.1"/>
    <property type="molecule type" value="Genomic_DNA"/>
</dbReference>
<comment type="caution">
    <text evidence="3">The sequence shown here is derived from an EMBL/GenBank/DDBJ whole genome shotgun (WGS) entry which is preliminary data.</text>
</comment>
<evidence type="ECO:0000259" key="2">
    <source>
        <dbReference type="Pfam" id="PF01494"/>
    </source>
</evidence>
<dbReference type="PANTHER" id="PTHR43476">
    <property type="entry name" value="3-(3-HYDROXY-PHENYL)PROPIONATE/3-HYDROXYCINNAMIC ACID HYDROXYLASE"/>
    <property type="match status" value="1"/>
</dbReference>
<dbReference type="Gene3D" id="3.50.50.60">
    <property type="entry name" value="FAD/NAD(P)-binding domain"/>
    <property type="match status" value="1"/>
</dbReference>
<accession>A0A841J4S3</accession>
<dbReference type="PANTHER" id="PTHR43476:SF3">
    <property type="entry name" value="FAD-BINDING MONOOXYGENASE"/>
    <property type="match status" value="1"/>
</dbReference>
<proteinExistence type="predicted"/>
<keyword evidence="4" id="KW-1185">Reference proteome</keyword>
<name>A0A841J4S3_9SPHN</name>
<dbReference type="AlphaFoldDB" id="A0A841J4S3"/>
<dbReference type="NCBIfam" id="NF004831">
    <property type="entry name" value="PRK06183.1-5"/>
    <property type="match status" value="1"/>
</dbReference>
<gene>
    <name evidence="3" type="ORF">FHS92_003103</name>
</gene>
<dbReference type="NCBIfam" id="NF004829">
    <property type="entry name" value="PRK06183.1-3"/>
    <property type="match status" value="1"/>
</dbReference>
<keyword evidence="1 3" id="KW-0560">Oxidoreductase</keyword>
<dbReference type="Pfam" id="PF01494">
    <property type="entry name" value="FAD_binding_3"/>
    <property type="match status" value="1"/>
</dbReference>
<dbReference type="GO" id="GO:0008688">
    <property type="term" value="F:3-(3-hydroxyphenyl)propionate hydroxylase activity"/>
    <property type="evidence" value="ECO:0007669"/>
    <property type="project" value="UniProtKB-EC"/>
</dbReference>
<feature type="domain" description="FAD-binding" evidence="2">
    <location>
        <begin position="12"/>
        <end position="347"/>
    </location>
</feature>
<sequence length="546" mass="60526">MSAATDMGRGTTDVVIVGAGPVGLTIANYLGKMGVSALVIEQRDRLIDYPRGVGMDDECLRSFQAIGLGEQVAAHTTPDQKMRFLTMTGKTFALIDPKTREFGWPRRNSFIQPMVDEVLYEGLSRFDHVQVQFNTELVSFEQDAETVTLKTRSNEGERTIAAKWLIGCDGGRSLVRKTLDIAFDGVTDSTRWVVIDLLDDPIGLPDSYLHCVPSRPYVSIALPHGMRRLEFMVFGDETEEELTTDEGVQSLLSRVLPHPEKAKVMRSRVYTHNARLAAHFHKGRAVLAGDAAHLMPVWQGQGYNSGIRDATNLAWKIAMVVRGEASADIIGSYEAERRDHAKAMIDLSVTAGKIFAPTNKILAWLRDRVALALNAIPPVKRYFVQMRFKPMPRFTRGIILPERPERPRGRATGRLFPQPRVIDGNRVTRMLDDAVGLRFAVISWATDPQVHMSEDMRQYWKSIGAAMIAIIPPTQMDGFRGEVLPGTELLGDVGGDLHEWFAQQEPDGSIVVLRPDRVVAAIVPPQSLDNACRELKGLIGGAPIPV</sequence>
<dbReference type="GO" id="GO:0019622">
    <property type="term" value="P:3-(3-hydroxy)phenylpropionate catabolic process"/>
    <property type="evidence" value="ECO:0007669"/>
    <property type="project" value="TreeGrafter"/>
</dbReference>
<evidence type="ECO:0000313" key="3">
    <source>
        <dbReference type="EMBL" id="MBB6125342.1"/>
    </source>
</evidence>
<dbReference type="EC" id="1.14.13.127" evidence="3"/>
<dbReference type="InterPro" id="IPR050631">
    <property type="entry name" value="PheA/TfdB_FAD_monoxygenase"/>
</dbReference>
<dbReference type="InterPro" id="IPR002938">
    <property type="entry name" value="FAD-bd"/>
</dbReference>
<dbReference type="InterPro" id="IPR036188">
    <property type="entry name" value="FAD/NAD-bd_sf"/>
</dbReference>
<organism evidence="3 4">
    <name type="scientific">Sphingobium subterraneum</name>
    <dbReference type="NCBI Taxonomy" id="627688"/>
    <lineage>
        <taxon>Bacteria</taxon>
        <taxon>Pseudomonadati</taxon>
        <taxon>Pseudomonadota</taxon>
        <taxon>Alphaproteobacteria</taxon>
        <taxon>Sphingomonadales</taxon>
        <taxon>Sphingomonadaceae</taxon>
        <taxon>Sphingobium</taxon>
    </lineage>
</organism>
<dbReference type="Proteomes" id="UP000552700">
    <property type="component" value="Unassembled WGS sequence"/>
</dbReference>
<dbReference type="PRINTS" id="PR00420">
    <property type="entry name" value="RNGMNOXGNASE"/>
</dbReference>
<evidence type="ECO:0000313" key="4">
    <source>
        <dbReference type="Proteomes" id="UP000552700"/>
    </source>
</evidence>